<dbReference type="AlphaFoldDB" id="A0A016U850"/>
<evidence type="ECO:0000313" key="3">
    <source>
        <dbReference type="EMBL" id="EYC10788.1"/>
    </source>
</evidence>
<dbReference type="OrthoDB" id="5825384at2759"/>
<feature type="transmembrane region" description="Helical" evidence="1">
    <location>
        <begin position="61"/>
        <end position="83"/>
    </location>
</feature>
<keyword evidence="2" id="KW-0732">Signal</keyword>
<organism evidence="3 4">
    <name type="scientific">Ancylostoma ceylanicum</name>
    <dbReference type="NCBI Taxonomy" id="53326"/>
    <lineage>
        <taxon>Eukaryota</taxon>
        <taxon>Metazoa</taxon>
        <taxon>Ecdysozoa</taxon>
        <taxon>Nematoda</taxon>
        <taxon>Chromadorea</taxon>
        <taxon>Rhabditida</taxon>
        <taxon>Rhabditina</taxon>
        <taxon>Rhabditomorpha</taxon>
        <taxon>Strongyloidea</taxon>
        <taxon>Ancylostomatidae</taxon>
        <taxon>Ancylostomatinae</taxon>
        <taxon>Ancylostoma</taxon>
    </lineage>
</organism>
<feature type="chain" id="PRO_5001492051" evidence="2">
    <location>
        <begin position="24"/>
        <end position="101"/>
    </location>
</feature>
<gene>
    <name evidence="3" type="primary">Acey_s0053.g2295</name>
    <name evidence="3" type="ORF">Y032_0053g2295</name>
</gene>
<accession>A0A016U850</accession>
<keyword evidence="4" id="KW-1185">Reference proteome</keyword>
<dbReference type="Proteomes" id="UP000024635">
    <property type="component" value="Unassembled WGS sequence"/>
</dbReference>
<name>A0A016U850_9BILA</name>
<evidence type="ECO:0000256" key="2">
    <source>
        <dbReference type="SAM" id="SignalP"/>
    </source>
</evidence>
<comment type="caution">
    <text evidence="3">The sequence shown here is derived from an EMBL/GenBank/DDBJ whole genome shotgun (WGS) entry which is preliminary data.</text>
</comment>
<sequence>METTQSKVLMLVLTVGNVVVVRGVDTLTMGNLSDVWGSKHLSINMFDPDAGRITEVTQGKVLTLVPMMGKVAVVSGVVFIVELTRGRHDYPRSLSSGVIYY</sequence>
<evidence type="ECO:0000256" key="1">
    <source>
        <dbReference type="SAM" id="Phobius"/>
    </source>
</evidence>
<dbReference type="EMBL" id="JARK01001389">
    <property type="protein sequence ID" value="EYC10788.1"/>
    <property type="molecule type" value="Genomic_DNA"/>
</dbReference>
<feature type="signal peptide" evidence="2">
    <location>
        <begin position="1"/>
        <end position="23"/>
    </location>
</feature>
<keyword evidence="1" id="KW-0472">Membrane</keyword>
<keyword evidence="1" id="KW-1133">Transmembrane helix</keyword>
<protein>
    <submittedName>
        <fullName evidence="3">Uncharacterized protein</fullName>
    </submittedName>
</protein>
<keyword evidence="1" id="KW-0812">Transmembrane</keyword>
<evidence type="ECO:0000313" key="4">
    <source>
        <dbReference type="Proteomes" id="UP000024635"/>
    </source>
</evidence>
<reference evidence="4" key="1">
    <citation type="journal article" date="2015" name="Nat. Genet.">
        <title>The genome and transcriptome of the zoonotic hookworm Ancylostoma ceylanicum identify infection-specific gene families.</title>
        <authorList>
            <person name="Schwarz E.M."/>
            <person name="Hu Y."/>
            <person name="Antoshechkin I."/>
            <person name="Miller M.M."/>
            <person name="Sternberg P.W."/>
            <person name="Aroian R.V."/>
        </authorList>
    </citation>
    <scope>NUCLEOTIDE SEQUENCE</scope>
    <source>
        <strain evidence="4">HY135</strain>
    </source>
</reference>
<proteinExistence type="predicted"/>